<dbReference type="EMBL" id="LK932905">
    <property type="protein sequence ID" value="CDT03833.1"/>
    <property type="molecule type" value="Genomic_DNA"/>
</dbReference>
<dbReference type="EC" id="2.8.3.-" evidence="3 4"/>
<evidence type="ECO:0000256" key="1">
    <source>
        <dbReference type="ARBA" id="ARBA00005612"/>
    </source>
</evidence>
<accession>A0A069A210</accession>
<organism evidence="3">
    <name type="scientific">Clostridioides difficile</name>
    <name type="common">Peptoclostridium difficile</name>
    <dbReference type="NCBI Taxonomy" id="1496"/>
    <lineage>
        <taxon>Bacteria</taxon>
        <taxon>Bacillati</taxon>
        <taxon>Bacillota</taxon>
        <taxon>Clostridia</taxon>
        <taxon>Peptostreptococcales</taxon>
        <taxon>Peptostreptococcaceae</taxon>
        <taxon>Clostridioides</taxon>
    </lineage>
</organism>
<dbReference type="AlphaFoldDB" id="A0A069A210"/>
<proteinExistence type="inferred from homology"/>
<reference evidence="3" key="1">
    <citation type="submission" date="2014-07" db="EMBL/GenBank/DDBJ databases">
        <authorList>
            <person name="Monot Marc"/>
        </authorList>
    </citation>
    <scope>NUCLEOTIDE SEQUENCE</scope>
    <source>
        <strain evidence="5">7032989</strain>
        <strain evidence="4">7032994</strain>
    </source>
</reference>
<dbReference type="RefSeq" id="WP_021367008.1">
    <property type="nucleotide sequence ID" value="NZ_BBYB01000182.1"/>
</dbReference>
<dbReference type="PROSITE" id="PS01273">
    <property type="entry name" value="COA_TRANSF_1"/>
    <property type="match status" value="1"/>
</dbReference>
<dbReference type="PATRIC" id="fig|1496.842.peg.1008"/>
<dbReference type="PANTHER" id="PTHR13707:SF60">
    <property type="entry name" value="ACETATE COA-TRANSFERASE SUBUNIT ALPHA"/>
    <property type="match status" value="1"/>
</dbReference>
<sequence length="218" mass="23451">MNKIVSIDEALSHVKDGDTIMVGGFMANGSPENLIDYLCSKNIKDLTLICNDTGFIDKGVGKMVVNKQFKKIIASHIGLNKETGRQMNNNETDVELVPQGTLAEQIRAAGYGLGGILTPTGIGTLVEEGKQKIVVDSKEYLLEKPIYADVALLFASKVDKAGNLVYKGSMNNFNNLMASAAKITIVEADEIVEIGDIDPNEVNTPGIFVNYIVEGGNL</sequence>
<dbReference type="PANTHER" id="PTHR13707">
    <property type="entry name" value="KETOACID-COENZYME A TRANSFERASE"/>
    <property type="match status" value="1"/>
</dbReference>
<dbReference type="GO" id="GO:0008410">
    <property type="term" value="F:CoA-transferase activity"/>
    <property type="evidence" value="ECO:0007669"/>
    <property type="project" value="InterPro"/>
</dbReference>
<dbReference type="InterPro" id="IPR004165">
    <property type="entry name" value="CoA_trans_fam_I"/>
</dbReference>
<dbReference type="InterPro" id="IPR004163">
    <property type="entry name" value="CoA_transf_BS"/>
</dbReference>
<dbReference type="NCBIfam" id="TIGR02429">
    <property type="entry name" value="pcaI_scoA_fam"/>
    <property type="match status" value="1"/>
</dbReference>
<dbReference type="Pfam" id="PF01144">
    <property type="entry name" value="CoA_trans"/>
    <property type="match status" value="1"/>
</dbReference>
<evidence type="ECO:0000313" key="3">
    <source>
        <dbReference type="EMBL" id="CDS84964.1"/>
    </source>
</evidence>
<evidence type="ECO:0000256" key="2">
    <source>
        <dbReference type="ARBA" id="ARBA00022679"/>
    </source>
</evidence>
<keyword evidence="2 3" id="KW-0808">Transferase</keyword>
<comment type="similarity">
    <text evidence="1">Belongs to the 3-oxoacid CoA-transferase subunit A family.</text>
</comment>
<name>A0A069A210_CLODI</name>
<dbReference type="Gene3D" id="3.40.1080.10">
    <property type="entry name" value="Glutaconate Coenzyme A-transferase"/>
    <property type="match status" value="1"/>
</dbReference>
<dbReference type="SMART" id="SM00882">
    <property type="entry name" value="CoA_trans"/>
    <property type="match status" value="1"/>
</dbReference>
<evidence type="ECO:0000313" key="5">
    <source>
        <dbReference type="EMBL" id="CDT03833.1"/>
    </source>
</evidence>
<dbReference type="InterPro" id="IPR037171">
    <property type="entry name" value="NagB/RpiA_transferase-like"/>
</dbReference>
<gene>
    <name evidence="3" type="primary">scoA</name>
    <name evidence="4" type="synonym">atoA</name>
    <name evidence="5" type="ORF">BN1095_250049</name>
    <name evidence="3" type="ORF">BN1096_520022</name>
    <name evidence="4" type="ORF">BN1097_680161</name>
</gene>
<dbReference type="EMBL" id="LK932505">
    <property type="protein sequence ID" value="CDS84964.1"/>
    <property type="molecule type" value="Genomic_DNA"/>
</dbReference>
<dbReference type="SUPFAM" id="SSF100950">
    <property type="entry name" value="NagB/RpiA/CoA transferase-like"/>
    <property type="match status" value="1"/>
</dbReference>
<protein>
    <submittedName>
        <fullName evidence="4">Acetoacetyl CoA-transferase (Subunit A)</fullName>
        <ecNumber evidence="3 4">2.8.3.-</ecNumber>
    </submittedName>
    <submittedName>
        <fullName evidence="3">Succinyl CoA:3-oxoacid CoA-transferase subunit A</fullName>
    </submittedName>
</protein>
<evidence type="ECO:0000313" key="4">
    <source>
        <dbReference type="EMBL" id="CDS88681.1"/>
    </source>
</evidence>
<dbReference type="InterPro" id="IPR012792">
    <property type="entry name" value="3-oxoacid_CoA-transf_A"/>
</dbReference>
<dbReference type="EMBL" id="LK932407">
    <property type="protein sequence ID" value="CDS88681.1"/>
    <property type="molecule type" value="Genomic_DNA"/>
</dbReference>